<evidence type="ECO:0000256" key="1">
    <source>
        <dbReference type="ARBA" id="ARBA00001946"/>
    </source>
</evidence>
<dbReference type="NCBIfam" id="NF045485">
    <property type="entry name" value="FPPsyn"/>
    <property type="match status" value="1"/>
</dbReference>
<protein>
    <recommendedName>
        <fullName evidence="11">Geranylgeranyl diphosphate synthase</fullName>
    </recommendedName>
</protein>
<dbReference type="InterPro" id="IPR000092">
    <property type="entry name" value="Polyprenyl_synt"/>
</dbReference>
<evidence type="ECO:0000256" key="3">
    <source>
        <dbReference type="ARBA" id="ARBA00006706"/>
    </source>
</evidence>
<name>A0A7S3BWH8_9VIRI</name>
<keyword evidence="5" id="KW-0479">Metal-binding</keyword>
<dbReference type="PANTHER" id="PTHR43281">
    <property type="entry name" value="FARNESYL DIPHOSPHATE SYNTHASE"/>
    <property type="match status" value="1"/>
</dbReference>
<organism evidence="10">
    <name type="scientific">Prasinoderma singulare</name>
    <dbReference type="NCBI Taxonomy" id="676789"/>
    <lineage>
        <taxon>Eukaryota</taxon>
        <taxon>Viridiplantae</taxon>
        <taxon>Prasinodermophyta</taxon>
        <taxon>Prasinodermophyceae</taxon>
        <taxon>Prasinodermales</taxon>
        <taxon>Prasinodermaceae</taxon>
        <taxon>Prasinoderma</taxon>
    </lineage>
</organism>
<dbReference type="GO" id="GO:0008299">
    <property type="term" value="P:isoprenoid biosynthetic process"/>
    <property type="evidence" value="ECO:0007669"/>
    <property type="project" value="UniProtKB-KW"/>
</dbReference>
<dbReference type="GO" id="GO:0046872">
    <property type="term" value="F:metal ion binding"/>
    <property type="evidence" value="ECO:0007669"/>
    <property type="project" value="UniProtKB-KW"/>
</dbReference>
<dbReference type="NCBIfam" id="NF045685">
    <property type="entry name" value="GGPPSynCrtE"/>
    <property type="match status" value="1"/>
</dbReference>
<comment type="similarity">
    <text evidence="3 8">Belongs to the FPP/GGPP synthase family.</text>
</comment>
<dbReference type="PROSITE" id="PS00723">
    <property type="entry name" value="POLYPRENYL_SYNTHASE_1"/>
    <property type="match status" value="1"/>
</dbReference>
<accession>A0A7S3BWH8</accession>
<dbReference type="InterPro" id="IPR054848">
    <property type="entry name" value="GGPPSyn_CRT-like"/>
</dbReference>
<dbReference type="InterPro" id="IPR033749">
    <property type="entry name" value="Polyprenyl_synt_CS"/>
</dbReference>
<dbReference type="SUPFAM" id="SSF48576">
    <property type="entry name" value="Terpenoid synthases"/>
    <property type="match status" value="1"/>
</dbReference>
<keyword evidence="4 8" id="KW-0808">Transferase</keyword>
<dbReference type="FunFam" id="1.10.600.10:FF:000001">
    <property type="entry name" value="Geranylgeranyl diphosphate synthase"/>
    <property type="match status" value="1"/>
</dbReference>
<keyword evidence="7" id="KW-0414">Isoprene biosynthesis</keyword>
<dbReference type="Gene3D" id="1.10.600.10">
    <property type="entry name" value="Farnesyl Diphosphate Synthase"/>
    <property type="match status" value="1"/>
</dbReference>
<dbReference type="PROSITE" id="PS00444">
    <property type="entry name" value="POLYPRENYL_SYNTHASE_2"/>
    <property type="match status" value="1"/>
</dbReference>
<comment type="pathway">
    <text evidence="2">Isoprenoid biosynthesis.</text>
</comment>
<dbReference type="SFLD" id="SFLDS00005">
    <property type="entry name" value="Isoprenoid_Synthase_Type_I"/>
    <property type="match status" value="1"/>
</dbReference>
<dbReference type="PANTHER" id="PTHR43281:SF1">
    <property type="entry name" value="FARNESYL DIPHOSPHATE SYNTHASE"/>
    <property type="match status" value="1"/>
</dbReference>
<feature type="region of interest" description="Disordered" evidence="9">
    <location>
        <begin position="14"/>
        <end position="34"/>
    </location>
</feature>
<reference evidence="10" key="1">
    <citation type="submission" date="2021-01" db="EMBL/GenBank/DDBJ databases">
        <authorList>
            <person name="Corre E."/>
            <person name="Pelletier E."/>
            <person name="Niang G."/>
            <person name="Scheremetjew M."/>
            <person name="Finn R."/>
            <person name="Kale V."/>
            <person name="Holt S."/>
            <person name="Cochrane G."/>
            <person name="Meng A."/>
            <person name="Brown T."/>
            <person name="Cohen L."/>
        </authorList>
    </citation>
    <scope>NUCLEOTIDE SEQUENCE</scope>
    <source>
        <strain evidence="10">RCC927</strain>
    </source>
</reference>
<dbReference type="CDD" id="cd00685">
    <property type="entry name" value="Trans_IPPS_HT"/>
    <property type="match status" value="1"/>
</dbReference>
<dbReference type="InterPro" id="IPR053378">
    <property type="entry name" value="Prenyl_diphosphate_synthase"/>
</dbReference>
<evidence type="ECO:0000313" key="10">
    <source>
        <dbReference type="EMBL" id="CAE0147420.1"/>
    </source>
</evidence>
<dbReference type="GO" id="GO:0005737">
    <property type="term" value="C:cytoplasm"/>
    <property type="evidence" value="ECO:0007669"/>
    <property type="project" value="UniProtKB-ARBA"/>
</dbReference>
<proteinExistence type="inferred from homology"/>
<dbReference type="InterPro" id="IPR008949">
    <property type="entry name" value="Isoprenoid_synthase_dom_sf"/>
</dbReference>
<sequence length="361" mass="38506">MAMAVTTQARFARASGAAPAPGRARASPLRTSNASRCRVAPRAARAVAQVEADADAEGSASAGARDFNAYVLERAKLVQQALDVAVPVQYPELIHESMRYSLLAGGKRVRPMLCLAACEMVGGKVEDALPTACALEMVHTMSLIHDDLPMMDNDDYRRGALTNHKVYGEDNAILAGDAMLAYSFEHVARDTPSTVPAERTLRVVADLGKACGACGLVGGQVVDLESEGKPKEEVGMDTLRYIHEHKTGALLEAAVCCGAIIGGASDEQVEKLRKYALDIGLAFQVVDDILDVTKTSEELGKTAGKDLVADKATYPSLVGLDEAKRIARELVDSAKAELADFDQEAAWPLYALATFILERDS</sequence>
<evidence type="ECO:0000256" key="9">
    <source>
        <dbReference type="SAM" id="MobiDB-lite"/>
    </source>
</evidence>
<evidence type="ECO:0000256" key="8">
    <source>
        <dbReference type="RuleBase" id="RU004466"/>
    </source>
</evidence>
<evidence type="ECO:0000256" key="2">
    <source>
        <dbReference type="ARBA" id="ARBA00005128"/>
    </source>
</evidence>
<evidence type="ECO:0000256" key="5">
    <source>
        <dbReference type="ARBA" id="ARBA00022723"/>
    </source>
</evidence>
<dbReference type="Pfam" id="PF00348">
    <property type="entry name" value="polyprenyl_synt"/>
    <property type="match status" value="1"/>
</dbReference>
<dbReference type="AlphaFoldDB" id="A0A7S3BWH8"/>
<gene>
    <name evidence="10" type="ORF">PSIN1315_LOCUS11320</name>
</gene>
<dbReference type="EMBL" id="HBHY01017537">
    <property type="protein sequence ID" value="CAE0147420.1"/>
    <property type="molecule type" value="Transcribed_RNA"/>
</dbReference>
<dbReference type="GO" id="GO:0004659">
    <property type="term" value="F:prenyltransferase activity"/>
    <property type="evidence" value="ECO:0007669"/>
    <property type="project" value="InterPro"/>
</dbReference>
<evidence type="ECO:0000256" key="7">
    <source>
        <dbReference type="ARBA" id="ARBA00023229"/>
    </source>
</evidence>
<keyword evidence="6" id="KW-0460">Magnesium</keyword>
<evidence type="ECO:0008006" key="11">
    <source>
        <dbReference type="Google" id="ProtNLM"/>
    </source>
</evidence>
<evidence type="ECO:0000256" key="4">
    <source>
        <dbReference type="ARBA" id="ARBA00022679"/>
    </source>
</evidence>
<evidence type="ECO:0000256" key="6">
    <source>
        <dbReference type="ARBA" id="ARBA00022842"/>
    </source>
</evidence>
<comment type="cofactor">
    <cofactor evidence="1">
        <name>Mg(2+)</name>
        <dbReference type="ChEBI" id="CHEBI:18420"/>
    </cofactor>
</comment>
<dbReference type="SFLD" id="SFLDG01017">
    <property type="entry name" value="Polyprenyl_Transferase_Like"/>
    <property type="match status" value="1"/>
</dbReference>